<keyword evidence="2" id="KW-0472">Membrane</keyword>
<keyword evidence="4" id="KW-1185">Reference proteome</keyword>
<feature type="region of interest" description="Disordered" evidence="1">
    <location>
        <begin position="174"/>
        <end position="359"/>
    </location>
</feature>
<dbReference type="PhylomeDB" id="S8AU98"/>
<feature type="region of interest" description="Disordered" evidence="1">
    <location>
        <begin position="46"/>
        <end position="86"/>
    </location>
</feature>
<evidence type="ECO:0000313" key="3">
    <source>
        <dbReference type="EMBL" id="EPS25412.1"/>
    </source>
</evidence>
<evidence type="ECO:0000256" key="2">
    <source>
        <dbReference type="SAM" id="Phobius"/>
    </source>
</evidence>
<dbReference type="EMBL" id="KB644408">
    <property type="protein sequence ID" value="EPS25412.1"/>
    <property type="molecule type" value="Genomic_DNA"/>
</dbReference>
<keyword evidence="2" id="KW-0812">Transmembrane</keyword>
<feature type="compositionally biased region" description="Polar residues" evidence="1">
    <location>
        <begin position="244"/>
        <end position="254"/>
    </location>
</feature>
<name>S8AU98_PENO1</name>
<dbReference type="AlphaFoldDB" id="S8AU98"/>
<dbReference type="eggNOG" id="ENOG502SG5H">
    <property type="taxonomic scope" value="Eukaryota"/>
</dbReference>
<accession>S8AU98</accession>
<proteinExistence type="predicted"/>
<feature type="compositionally biased region" description="Low complexity" evidence="1">
    <location>
        <begin position="262"/>
        <end position="278"/>
    </location>
</feature>
<feature type="region of interest" description="Disordered" evidence="1">
    <location>
        <begin position="99"/>
        <end position="153"/>
    </location>
</feature>
<feature type="compositionally biased region" description="Low complexity" evidence="1">
    <location>
        <begin position="341"/>
        <end position="351"/>
    </location>
</feature>
<dbReference type="Proteomes" id="UP000019376">
    <property type="component" value="Unassembled WGS sequence"/>
</dbReference>
<gene>
    <name evidence="3" type="ORF">PDE_00345</name>
</gene>
<evidence type="ECO:0000256" key="1">
    <source>
        <dbReference type="SAM" id="MobiDB-lite"/>
    </source>
</evidence>
<keyword evidence="2" id="KW-1133">Transmembrane helix</keyword>
<dbReference type="OrthoDB" id="4207724at2759"/>
<feature type="compositionally biased region" description="Low complexity" evidence="1">
    <location>
        <begin position="120"/>
        <end position="135"/>
    </location>
</feature>
<dbReference type="STRING" id="933388.S8AU98"/>
<organism evidence="3 4">
    <name type="scientific">Penicillium oxalicum (strain 114-2 / CGMCC 5302)</name>
    <name type="common">Penicillium decumbens</name>
    <dbReference type="NCBI Taxonomy" id="933388"/>
    <lineage>
        <taxon>Eukaryota</taxon>
        <taxon>Fungi</taxon>
        <taxon>Dikarya</taxon>
        <taxon>Ascomycota</taxon>
        <taxon>Pezizomycotina</taxon>
        <taxon>Eurotiomycetes</taxon>
        <taxon>Eurotiomycetidae</taxon>
        <taxon>Eurotiales</taxon>
        <taxon>Aspergillaceae</taxon>
        <taxon>Penicillium</taxon>
    </lineage>
</organism>
<sequence length="388" mass="41460">MTMNPYLSWAILLVVAGGLGWYYTNGSAPKPKTAVKTVVEKAEIAVAPKKQKRKPKNVEPASEKKPEVKTMISPATTEDDQPDEDVDRLEMARRLAAIKQGISPVAAPTSKSQKKKAKKTTQLGNGSHASSTTGADADDDLSPAASPEVNATAPAAGYVSDMLEAPAPGASVLRVTGNVESQPKKQKAQSFKQVETKKQRQNRLKNEARKEQVAEAEAERRKLLEKQLHTAREHERQEAARSKAPSSNAWQTQGAKPAANGATHSAPITTPSPAAATPVQLLDTFEPSSAAPAPKKWDQNLPSEEEQLRILGASNGDDDWTTVSSKKVTKKKGGKADESVSEASASESQPVPEAPLPVEPRVTVTPTYLPAILQSRGKGHPLDSDWAA</sequence>
<reference evidence="3 4" key="1">
    <citation type="journal article" date="2013" name="PLoS ONE">
        <title>Genomic and secretomic analyses reveal unique features of the lignocellulolytic enzyme system of Penicillium decumbens.</title>
        <authorList>
            <person name="Liu G."/>
            <person name="Zhang L."/>
            <person name="Wei X."/>
            <person name="Zou G."/>
            <person name="Qin Y."/>
            <person name="Ma L."/>
            <person name="Li J."/>
            <person name="Zheng H."/>
            <person name="Wang S."/>
            <person name="Wang C."/>
            <person name="Xun L."/>
            <person name="Zhao G.-P."/>
            <person name="Zhou Z."/>
            <person name="Qu Y."/>
        </authorList>
    </citation>
    <scope>NUCLEOTIDE SEQUENCE [LARGE SCALE GENOMIC DNA]</scope>
    <source>
        <strain evidence="4">114-2 / CGMCC 5302</strain>
    </source>
</reference>
<feature type="transmembrane region" description="Helical" evidence="2">
    <location>
        <begin position="6"/>
        <end position="24"/>
    </location>
</feature>
<feature type="compositionally biased region" description="Acidic residues" evidence="1">
    <location>
        <begin position="77"/>
        <end position="86"/>
    </location>
</feature>
<dbReference type="HOGENOM" id="CLU_050102_0_0_1"/>
<evidence type="ECO:0000313" key="4">
    <source>
        <dbReference type="Proteomes" id="UP000019376"/>
    </source>
</evidence>
<protein>
    <submittedName>
        <fullName evidence="3">Uncharacterized protein</fullName>
    </submittedName>
</protein>
<feature type="compositionally biased region" description="Basic and acidic residues" evidence="1">
    <location>
        <begin position="194"/>
        <end position="241"/>
    </location>
</feature>